<sequence>MRREQGAAATVEPVRALTALLAKEFHFTQADLEENQLGRLSHRQRRRLVRRIVYHALVWTAGGLIALTVFALPTVLFFVRLVRGELETSTMETEGGLFPGVVFAVIVLFILAVGPFDSRMAEFVHVLRDPAPVKHAIGEMAREGENTHVLKMSGLAFALKKVPPLLPAGDCLLYYVNVSAHRPMVVSAEFRLWDAEPEMS</sequence>
<dbReference type="Proteomes" id="UP001212498">
    <property type="component" value="Unassembled WGS sequence"/>
</dbReference>
<protein>
    <submittedName>
        <fullName evidence="2">Uncharacterized protein</fullName>
    </submittedName>
</protein>
<evidence type="ECO:0000256" key="1">
    <source>
        <dbReference type="SAM" id="Phobius"/>
    </source>
</evidence>
<feature type="transmembrane region" description="Helical" evidence="1">
    <location>
        <begin position="52"/>
        <end position="77"/>
    </location>
</feature>
<organism evidence="2 3">
    <name type="scientific">Nonomuraea ferruginea</name>
    <dbReference type="NCBI Taxonomy" id="46174"/>
    <lineage>
        <taxon>Bacteria</taxon>
        <taxon>Bacillati</taxon>
        <taxon>Actinomycetota</taxon>
        <taxon>Actinomycetes</taxon>
        <taxon>Streptosporangiales</taxon>
        <taxon>Streptosporangiaceae</taxon>
        <taxon>Nonomuraea</taxon>
    </lineage>
</organism>
<evidence type="ECO:0000313" key="2">
    <source>
        <dbReference type="EMBL" id="MDA0642228.1"/>
    </source>
</evidence>
<reference evidence="2 3" key="1">
    <citation type="submission" date="2022-11" db="EMBL/GenBank/DDBJ databases">
        <title>Nonomuraea corallina sp. nov., a new species of the genus Nonomuraea isolated from sea side sediment in Thai sea.</title>
        <authorList>
            <person name="Ngamcharungchit C."/>
            <person name="Matsumoto A."/>
            <person name="Suriyachadkun C."/>
            <person name="Panbangred W."/>
            <person name="Inahashi Y."/>
            <person name="Intra B."/>
        </authorList>
    </citation>
    <scope>NUCLEOTIDE SEQUENCE [LARGE SCALE GENOMIC DNA]</scope>
    <source>
        <strain evidence="2 3">DSM 43553</strain>
    </source>
</reference>
<dbReference type="RefSeq" id="WP_271276819.1">
    <property type="nucleotide sequence ID" value="NZ_BAABFD010000004.1"/>
</dbReference>
<dbReference type="EMBL" id="JAPNUD010000037">
    <property type="protein sequence ID" value="MDA0642228.1"/>
    <property type="molecule type" value="Genomic_DNA"/>
</dbReference>
<keyword evidence="3" id="KW-1185">Reference proteome</keyword>
<proteinExistence type="predicted"/>
<evidence type="ECO:0000313" key="3">
    <source>
        <dbReference type="Proteomes" id="UP001212498"/>
    </source>
</evidence>
<keyword evidence="1" id="KW-0812">Transmembrane</keyword>
<feature type="transmembrane region" description="Helical" evidence="1">
    <location>
        <begin position="97"/>
        <end position="116"/>
    </location>
</feature>
<accession>A0ABT4SZ32</accession>
<gene>
    <name evidence="2" type="ORF">OUY24_16460</name>
</gene>
<name>A0ABT4SZ32_9ACTN</name>
<comment type="caution">
    <text evidence="2">The sequence shown here is derived from an EMBL/GenBank/DDBJ whole genome shotgun (WGS) entry which is preliminary data.</text>
</comment>
<keyword evidence="1" id="KW-0472">Membrane</keyword>
<keyword evidence="1" id="KW-1133">Transmembrane helix</keyword>